<dbReference type="AlphaFoldDB" id="A0A498SJX0"/>
<reference evidence="2 3" key="1">
    <citation type="submission" date="2018-08" db="EMBL/GenBank/DDBJ databases">
        <authorList>
            <person name="Laetsch R D."/>
            <person name="Stevens L."/>
            <person name="Kumar S."/>
            <person name="Blaxter L. M."/>
        </authorList>
    </citation>
    <scope>NUCLEOTIDE SEQUENCE [LARGE SCALE GENOMIC DNA]</scope>
</reference>
<gene>
    <name evidence="2" type="ORF">NAV_LOCUS5039</name>
</gene>
<feature type="compositionally biased region" description="Basic and acidic residues" evidence="1">
    <location>
        <begin position="266"/>
        <end position="280"/>
    </location>
</feature>
<name>A0A498SJX0_ACAVI</name>
<feature type="region of interest" description="Disordered" evidence="1">
    <location>
        <begin position="309"/>
        <end position="359"/>
    </location>
</feature>
<dbReference type="OrthoDB" id="5869075at2759"/>
<dbReference type="Proteomes" id="UP000276991">
    <property type="component" value="Unassembled WGS sequence"/>
</dbReference>
<dbReference type="EMBL" id="UPTC01000821">
    <property type="protein sequence ID" value="VBB30248.1"/>
    <property type="molecule type" value="Genomic_DNA"/>
</dbReference>
<protein>
    <submittedName>
        <fullName evidence="2">Uncharacterized protein</fullName>
    </submittedName>
</protein>
<feature type="compositionally biased region" description="Basic and acidic residues" evidence="1">
    <location>
        <begin position="329"/>
        <end position="346"/>
    </location>
</feature>
<evidence type="ECO:0000256" key="1">
    <source>
        <dbReference type="SAM" id="MobiDB-lite"/>
    </source>
</evidence>
<accession>A0A498SJX0</accession>
<evidence type="ECO:0000313" key="3">
    <source>
        <dbReference type="Proteomes" id="UP000276991"/>
    </source>
</evidence>
<keyword evidence="3" id="KW-1185">Reference proteome</keyword>
<organism evidence="2 3">
    <name type="scientific">Acanthocheilonema viteae</name>
    <name type="common">Filarial nematode worm</name>
    <name type="synonym">Dipetalonema viteae</name>
    <dbReference type="NCBI Taxonomy" id="6277"/>
    <lineage>
        <taxon>Eukaryota</taxon>
        <taxon>Metazoa</taxon>
        <taxon>Ecdysozoa</taxon>
        <taxon>Nematoda</taxon>
        <taxon>Chromadorea</taxon>
        <taxon>Rhabditida</taxon>
        <taxon>Spirurina</taxon>
        <taxon>Spiruromorpha</taxon>
        <taxon>Filarioidea</taxon>
        <taxon>Onchocercidae</taxon>
        <taxon>Acanthocheilonema</taxon>
    </lineage>
</organism>
<feature type="region of interest" description="Disordered" evidence="1">
    <location>
        <begin position="1"/>
        <end position="26"/>
    </location>
</feature>
<sequence>MINKSEQERSREGSGDRGMRGTFAFGSSTPRILSHLYGITREYGNDRINPQVGRRSYTTPTFPTLRFKTTGASMNIQTKRNDELIKKPSDKNTCRVQSTSYQSKEGSEEFMNSVKKKLEAKNNQAKSMKKIAAKEKPSKNEKIDGSKTSVEKKFTKTDLPEAFEKLSSVRAGFGNEHEAWIAKEPKSETTFAEERQLLTAASTVEDEVRPLSTEKIVANSVKTSEESGTIKILHAEKSEGPEIDVNIQSRSTDHDNLTDTFSIISKTDHMETEHKNETGRELPINSESEKRESLPPSTTLINLTIDSGTSSTKLSSVTDKTFSQSNDSNELKDCQKSSEDEIKDGETVPETSINPESENDKLSKIEKLIPENLHQLQGSNTVAFNTQSEHANAEHEIIYNHSYYSGTPISQECIKISDCENSFHECERRKSEDVSADVSVL</sequence>
<evidence type="ECO:0000313" key="2">
    <source>
        <dbReference type="EMBL" id="VBB30248.1"/>
    </source>
</evidence>
<feature type="compositionally biased region" description="Basic and acidic residues" evidence="1">
    <location>
        <begin position="1"/>
        <end position="19"/>
    </location>
</feature>
<feature type="compositionally biased region" description="Polar residues" evidence="1">
    <location>
        <begin position="309"/>
        <end position="328"/>
    </location>
</feature>
<proteinExistence type="predicted"/>
<feature type="region of interest" description="Disordered" evidence="1">
    <location>
        <begin position="266"/>
        <end position="297"/>
    </location>
</feature>